<dbReference type="OrthoDB" id="10567458at2759"/>
<evidence type="ECO:0000256" key="1">
    <source>
        <dbReference type="SAM" id="MobiDB-lite"/>
    </source>
</evidence>
<dbReference type="Proteomes" id="UP000230002">
    <property type="component" value="Unassembled WGS sequence"/>
</dbReference>
<gene>
    <name evidence="2" type="ORF">GSI_10045</name>
</gene>
<name>A0A2G8RZJ5_9APHY</name>
<comment type="caution">
    <text evidence="2">The sequence shown here is derived from an EMBL/GenBank/DDBJ whole genome shotgun (WGS) entry which is preliminary data.</text>
</comment>
<reference evidence="2 3" key="1">
    <citation type="journal article" date="2015" name="Sci. Rep.">
        <title>Chromosome-level genome map provides insights into diverse defense mechanisms in the medicinal fungus Ganoderma sinense.</title>
        <authorList>
            <person name="Zhu Y."/>
            <person name="Xu J."/>
            <person name="Sun C."/>
            <person name="Zhou S."/>
            <person name="Xu H."/>
            <person name="Nelson D.R."/>
            <person name="Qian J."/>
            <person name="Song J."/>
            <person name="Luo H."/>
            <person name="Xiang L."/>
            <person name="Li Y."/>
            <person name="Xu Z."/>
            <person name="Ji A."/>
            <person name="Wang L."/>
            <person name="Lu S."/>
            <person name="Hayward A."/>
            <person name="Sun W."/>
            <person name="Li X."/>
            <person name="Schwartz D.C."/>
            <person name="Wang Y."/>
            <person name="Chen S."/>
        </authorList>
    </citation>
    <scope>NUCLEOTIDE SEQUENCE [LARGE SCALE GENOMIC DNA]</scope>
    <source>
        <strain evidence="2 3">ZZ0214-1</strain>
    </source>
</reference>
<evidence type="ECO:0000313" key="3">
    <source>
        <dbReference type="Proteomes" id="UP000230002"/>
    </source>
</evidence>
<sequence length="135" mass="15576">MSSLADSSPIPVIPLNPSGRRDELGDLPRTSTTDAEEDGYSVKGKSASMRPDTLVEVNFKYLLQLELEIAELKAKVTRQNEEISRLFGLVHLNRDIWTFYWRNSKEWEELLWPYLDPASRRAHFPYSHPDGERDA</sequence>
<accession>A0A2G8RZJ5</accession>
<organism evidence="2 3">
    <name type="scientific">Ganoderma sinense ZZ0214-1</name>
    <dbReference type="NCBI Taxonomy" id="1077348"/>
    <lineage>
        <taxon>Eukaryota</taxon>
        <taxon>Fungi</taxon>
        <taxon>Dikarya</taxon>
        <taxon>Basidiomycota</taxon>
        <taxon>Agaricomycotina</taxon>
        <taxon>Agaricomycetes</taxon>
        <taxon>Polyporales</taxon>
        <taxon>Polyporaceae</taxon>
        <taxon>Ganoderma</taxon>
    </lineage>
</organism>
<protein>
    <submittedName>
        <fullName evidence="2">Uncharacterized protein</fullName>
    </submittedName>
</protein>
<dbReference type="AlphaFoldDB" id="A0A2G8RZJ5"/>
<keyword evidence="3" id="KW-1185">Reference proteome</keyword>
<evidence type="ECO:0000313" key="2">
    <source>
        <dbReference type="EMBL" id="PIL26907.1"/>
    </source>
</evidence>
<proteinExistence type="predicted"/>
<dbReference type="EMBL" id="AYKW01000034">
    <property type="protein sequence ID" value="PIL26907.1"/>
    <property type="molecule type" value="Genomic_DNA"/>
</dbReference>
<feature type="region of interest" description="Disordered" evidence="1">
    <location>
        <begin position="1"/>
        <end position="46"/>
    </location>
</feature>